<dbReference type="Gene3D" id="3.30.700.10">
    <property type="entry name" value="Glycoprotein, Type 4 Pilin"/>
    <property type="match status" value="1"/>
</dbReference>
<evidence type="ECO:0000256" key="4">
    <source>
        <dbReference type="ARBA" id="ARBA00022989"/>
    </source>
</evidence>
<dbReference type="AlphaFoldDB" id="A0A2T5RK05"/>
<evidence type="ECO:0000256" key="6">
    <source>
        <dbReference type="SAM" id="Phobius"/>
    </source>
</evidence>
<keyword evidence="4 6" id="KW-1133">Transmembrane helix</keyword>
<dbReference type="InterPro" id="IPR012902">
    <property type="entry name" value="N_methyl_site"/>
</dbReference>
<evidence type="ECO:0000313" key="7">
    <source>
        <dbReference type="EMBL" id="PTV99085.1"/>
    </source>
</evidence>
<dbReference type="GO" id="GO:0016020">
    <property type="term" value="C:membrane"/>
    <property type="evidence" value="ECO:0007669"/>
    <property type="project" value="UniProtKB-SubCell"/>
</dbReference>
<organism evidence="7 8">
    <name type="scientific">Halanaerobium saccharolyticum</name>
    <dbReference type="NCBI Taxonomy" id="43595"/>
    <lineage>
        <taxon>Bacteria</taxon>
        <taxon>Bacillati</taxon>
        <taxon>Bacillota</taxon>
        <taxon>Clostridia</taxon>
        <taxon>Halanaerobiales</taxon>
        <taxon>Halanaerobiaceae</taxon>
        <taxon>Halanaerobium</taxon>
    </lineage>
</organism>
<dbReference type="NCBIfam" id="TIGR02532">
    <property type="entry name" value="IV_pilin_GFxxxE"/>
    <property type="match status" value="1"/>
</dbReference>
<dbReference type="Proteomes" id="UP000244089">
    <property type="component" value="Unassembled WGS sequence"/>
</dbReference>
<evidence type="ECO:0000313" key="8">
    <source>
        <dbReference type="Proteomes" id="UP000244089"/>
    </source>
</evidence>
<name>A0A2T5RK05_9FIRM</name>
<comment type="caution">
    <text evidence="7">The sequence shown here is derived from an EMBL/GenBank/DDBJ whole genome shotgun (WGS) entry which is preliminary data.</text>
</comment>
<dbReference type="RefSeq" id="WP_181248160.1">
    <property type="nucleotide sequence ID" value="NZ_QAXS01000012.1"/>
</dbReference>
<dbReference type="EMBL" id="QAXS01000012">
    <property type="protein sequence ID" value="PTV99085.1"/>
    <property type="molecule type" value="Genomic_DNA"/>
</dbReference>
<dbReference type="SUPFAM" id="SSF54523">
    <property type="entry name" value="Pili subunits"/>
    <property type="match status" value="1"/>
</dbReference>
<keyword evidence="3 6" id="KW-0812">Transmembrane</keyword>
<dbReference type="InterPro" id="IPR045584">
    <property type="entry name" value="Pilin-like"/>
</dbReference>
<sequence>MNYNKIVDEEGFTLIELLIVIVILGTLASIATPNLMGLTEEARIEAVTFNTRTLLTEIEVYNFQEGSYPQPGSTQDFITDFSSEFNALASIVQELGKDDYSQYHYSSNGEEFVFSVQIPNGEYVGISDEDGLEEGLNDHLSLNE</sequence>
<gene>
    <name evidence="7" type="ORF">C8C76_11220</name>
</gene>
<evidence type="ECO:0000256" key="5">
    <source>
        <dbReference type="ARBA" id="ARBA00023136"/>
    </source>
</evidence>
<feature type="transmembrane region" description="Helical" evidence="6">
    <location>
        <begin position="12"/>
        <end position="31"/>
    </location>
</feature>
<keyword evidence="2" id="KW-0488">Methylation</keyword>
<comment type="subcellular location">
    <subcellularLocation>
        <location evidence="1">Membrane</location>
        <topology evidence="1">Single-pass membrane protein</topology>
    </subcellularLocation>
</comment>
<dbReference type="PROSITE" id="PS00409">
    <property type="entry name" value="PROKAR_NTER_METHYL"/>
    <property type="match status" value="1"/>
</dbReference>
<reference evidence="7 8" key="1">
    <citation type="submission" date="2018-04" db="EMBL/GenBank/DDBJ databases">
        <title>Subsurface microbial communities from deep shales in Ohio and West Virginia, USA.</title>
        <authorList>
            <person name="Wrighton K."/>
        </authorList>
    </citation>
    <scope>NUCLEOTIDE SEQUENCE [LARGE SCALE GENOMIC DNA]</scope>
    <source>
        <strain evidence="7 8">WC1</strain>
    </source>
</reference>
<evidence type="ECO:0000256" key="3">
    <source>
        <dbReference type="ARBA" id="ARBA00022692"/>
    </source>
</evidence>
<evidence type="ECO:0000256" key="2">
    <source>
        <dbReference type="ARBA" id="ARBA00022481"/>
    </source>
</evidence>
<evidence type="ECO:0000256" key="1">
    <source>
        <dbReference type="ARBA" id="ARBA00004167"/>
    </source>
</evidence>
<protein>
    <submittedName>
        <fullName evidence="7">General secretion pathway protein G</fullName>
    </submittedName>
</protein>
<proteinExistence type="predicted"/>
<dbReference type="PANTHER" id="PTHR30093:SF44">
    <property type="entry name" value="TYPE II SECRETION SYSTEM CORE PROTEIN G"/>
    <property type="match status" value="1"/>
</dbReference>
<dbReference type="PANTHER" id="PTHR30093">
    <property type="entry name" value="GENERAL SECRETION PATHWAY PROTEIN G"/>
    <property type="match status" value="1"/>
</dbReference>
<dbReference type="Pfam" id="PF07963">
    <property type="entry name" value="N_methyl"/>
    <property type="match status" value="1"/>
</dbReference>
<accession>A0A2T5RK05</accession>
<keyword evidence="5 6" id="KW-0472">Membrane</keyword>